<sequence>MKKIFIFMIIVVLLAACGNEEKLEATKTQKEPSAVEQNEMSLEKGLKADTEEQNYLSLSQDEVPVNSKMKFTDVVVSSDEGLFKLKSKAGTSANEVV</sequence>
<keyword evidence="1" id="KW-0449">Lipoprotein</keyword>
<dbReference type="EMBL" id="AFPZ01000047">
    <property type="protein sequence ID" value="EGQ26282.1"/>
    <property type="molecule type" value="Genomic_DNA"/>
</dbReference>
<dbReference type="HOGENOM" id="CLU_2345286_0_0_9"/>
<gene>
    <name evidence="1" type="primary">sstD</name>
    <name evidence="1" type="ORF">HMPREF9372_1725</name>
</gene>
<dbReference type="AlphaFoldDB" id="F9DSE5"/>
<protein>
    <submittedName>
        <fullName evidence="1">Ferrichrome ABC superfamily ATP binding cassette transporter lipoprotein</fullName>
    </submittedName>
</protein>
<reference evidence="1 2" key="1">
    <citation type="submission" date="2011-04" db="EMBL/GenBank/DDBJ databases">
        <authorList>
            <person name="Muzny D."/>
            <person name="Qin X."/>
            <person name="Deng J."/>
            <person name="Jiang H."/>
            <person name="Liu Y."/>
            <person name="Qu J."/>
            <person name="Song X.-Z."/>
            <person name="Zhang L."/>
            <person name="Thornton R."/>
            <person name="Coyle M."/>
            <person name="Francisco L."/>
            <person name="Jackson L."/>
            <person name="Javaid M."/>
            <person name="Korchina V."/>
            <person name="Kovar C."/>
            <person name="Mata R."/>
            <person name="Mathew T."/>
            <person name="Ngo R."/>
            <person name="Nguyen L."/>
            <person name="Nguyen N."/>
            <person name="Okwuonu G."/>
            <person name="Ongeri F."/>
            <person name="Pham C."/>
            <person name="Simmons D."/>
            <person name="Wilczek-Boney K."/>
            <person name="Hale W."/>
            <person name="Jakkamsetti A."/>
            <person name="Pham P."/>
            <person name="Ruth R."/>
            <person name="San Lucas F."/>
            <person name="Warren J."/>
            <person name="Zhang J."/>
            <person name="Zhao Z."/>
            <person name="Zhou C."/>
            <person name="Zhu D."/>
            <person name="Lee S."/>
            <person name="Bess C."/>
            <person name="Blankenburg K."/>
            <person name="Forbes L."/>
            <person name="Fu Q."/>
            <person name="Gubbala S."/>
            <person name="Hirani K."/>
            <person name="Jayaseelan J.C."/>
            <person name="Lara F."/>
            <person name="Munidasa M."/>
            <person name="Palculict T."/>
            <person name="Patil S."/>
            <person name="Pu L.-L."/>
            <person name="Saada N."/>
            <person name="Tang L."/>
            <person name="Weissenberger G."/>
            <person name="Zhu Y."/>
            <person name="Hemphill L."/>
            <person name="Shang Y."/>
            <person name="Youmans B."/>
            <person name="Ayvaz T."/>
            <person name="Ross M."/>
            <person name="Santibanez J."/>
            <person name="Aqrawi P."/>
            <person name="Gross S."/>
            <person name="Joshi V."/>
            <person name="Fowler G."/>
            <person name="Nazareth L."/>
            <person name="Reid J."/>
            <person name="Worley K."/>
            <person name="Petrosino J."/>
            <person name="Highlander S."/>
            <person name="Gibbs R."/>
        </authorList>
    </citation>
    <scope>NUCLEOTIDE SEQUENCE [LARGE SCALE GENOMIC DNA]</scope>
    <source>
        <strain evidence="1 2">2681</strain>
    </source>
</reference>
<dbReference type="Proteomes" id="UP000005316">
    <property type="component" value="Unassembled WGS sequence"/>
</dbReference>
<evidence type="ECO:0000313" key="1">
    <source>
        <dbReference type="EMBL" id="EGQ26282.1"/>
    </source>
</evidence>
<accession>F9DSE5</accession>
<evidence type="ECO:0000313" key="2">
    <source>
        <dbReference type="Proteomes" id="UP000005316"/>
    </source>
</evidence>
<dbReference type="RefSeq" id="WP_009766592.1">
    <property type="nucleotide sequence ID" value="NZ_GL982997.1"/>
</dbReference>
<comment type="caution">
    <text evidence="1">The sequence shown here is derived from an EMBL/GenBank/DDBJ whole genome shotgun (WGS) entry which is preliminary data.</text>
</comment>
<proteinExistence type="predicted"/>
<dbReference type="PROSITE" id="PS51257">
    <property type="entry name" value="PROKAR_LIPOPROTEIN"/>
    <property type="match status" value="1"/>
</dbReference>
<dbReference type="OrthoDB" id="2440144at2"/>
<organism evidence="1 2">
    <name type="scientific">Sporosarcina newyorkensis 2681</name>
    <dbReference type="NCBI Taxonomy" id="1027292"/>
    <lineage>
        <taxon>Bacteria</taxon>
        <taxon>Bacillati</taxon>
        <taxon>Bacillota</taxon>
        <taxon>Bacilli</taxon>
        <taxon>Bacillales</taxon>
        <taxon>Caryophanaceae</taxon>
        <taxon>Sporosarcina</taxon>
    </lineage>
</organism>
<name>F9DSE5_9BACL</name>